<dbReference type="SUPFAM" id="SSF47384">
    <property type="entry name" value="Homodimeric domain of signal transducing histidine kinase"/>
    <property type="match status" value="1"/>
</dbReference>
<dbReference type="EMBL" id="LJJC01000006">
    <property type="protein sequence ID" value="KQL51416.1"/>
    <property type="molecule type" value="Genomic_DNA"/>
</dbReference>
<dbReference type="EC" id="2.7.13.3" evidence="3"/>
<keyword evidence="17" id="KW-1185">Reference proteome</keyword>
<comment type="subcellular location">
    <subcellularLocation>
        <location evidence="2">Cell membrane</location>
        <topology evidence="2">Multi-pass membrane protein</topology>
    </subcellularLocation>
</comment>
<evidence type="ECO:0000256" key="5">
    <source>
        <dbReference type="ARBA" id="ARBA00022553"/>
    </source>
</evidence>
<keyword evidence="5" id="KW-0597">Phosphoprotein</keyword>
<dbReference type="Pfam" id="PF00512">
    <property type="entry name" value="HisKA"/>
    <property type="match status" value="1"/>
</dbReference>
<dbReference type="GO" id="GO:0000155">
    <property type="term" value="F:phosphorelay sensor kinase activity"/>
    <property type="evidence" value="ECO:0007669"/>
    <property type="project" value="InterPro"/>
</dbReference>
<dbReference type="InterPro" id="IPR003661">
    <property type="entry name" value="HisK_dim/P_dom"/>
</dbReference>
<dbReference type="SUPFAM" id="SSF55874">
    <property type="entry name" value="ATPase domain of HSP90 chaperone/DNA topoisomerase II/histidine kinase"/>
    <property type="match status" value="1"/>
</dbReference>
<dbReference type="CDD" id="cd00082">
    <property type="entry name" value="HisKA"/>
    <property type="match status" value="1"/>
</dbReference>
<dbReference type="InterPro" id="IPR036097">
    <property type="entry name" value="HisK_dim/P_sf"/>
</dbReference>
<dbReference type="Pfam" id="PF02518">
    <property type="entry name" value="HATPase_c"/>
    <property type="match status" value="1"/>
</dbReference>
<dbReference type="Gene3D" id="1.10.1760.20">
    <property type="match status" value="1"/>
</dbReference>
<dbReference type="AlphaFoldDB" id="A0A0Q3TB77"/>
<dbReference type="RefSeq" id="WP_055741721.1">
    <property type="nucleotide sequence ID" value="NZ_JAAIWL010000023.1"/>
</dbReference>
<evidence type="ECO:0000256" key="4">
    <source>
        <dbReference type="ARBA" id="ARBA00022475"/>
    </source>
</evidence>
<evidence type="ECO:0000256" key="12">
    <source>
        <dbReference type="ARBA" id="ARBA00023012"/>
    </source>
</evidence>
<evidence type="ECO:0000256" key="10">
    <source>
        <dbReference type="ARBA" id="ARBA00022840"/>
    </source>
</evidence>
<feature type="transmembrane region" description="Helical" evidence="14">
    <location>
        <begin position="38"/>
        <end position="57"/>
    </location>
</feature>
<keyword evidence="11 14" id="KW-1133">Transmembrane helix</keyword>
<comment type="caution">
    <text evidence="16">The sequence shown here is derived from an EMBL/GenBank/DDBJ whole genome shotgun (WGS) entry which is preliminary data.</text>
</comment>
<evidence type="ECO:0000256" key="7">
    <source>
        <dbReference type="ARBA" id="ARBA00022692"/>
    </source>
</evidence>
<dbReference type="STRING" id="157838.AN964_20840"/>
<evidence type="ECO:0000313" key="16">
    <source>
        <dbReference type="EMBL" id="KQL51416.1"/>
    </source>
</evidence>
<accession>A0A0Q3TB77</accession>
<dbReference type="GO" id="GO:0071555">
    <property type="term" value="P:cell wall organization"/>
    <property type="evidence" value="ECO:0007669"/>
    <property type="project" value="InterPro"/>
</dbReference>
<dbReference type="PATRIC" id="fig|157838.3.peg.4573"/>
<evidence type="ECO:0000256" key="9">
    <source>
        <dbReference type="ARBA" id="ARBA00022777"/>
    </source>
</evidence>
<keyword evidence="4" id="KW-1003">Cell membrane</keyword>
<keyword evidence="7 14" id="KW-0812">Transmembrane</keyword>
<feature type="transmembrane region" description="Helical" evidence="14">
    <location>
        <begin position="166"/>
        <end position="184"/>
    </location>
</feature>
<sequence>MLAVASDLLFNLLVILITMIVHQFWIESKPNCKLVIKYSILVTSGLAIFICMVFSFYEYEGVRYDLRRIPLWFGTIYGGPIVGFVLLVLTSVIRFIQGGTDVYSSIMNTALMFFSTVMITPLYFRLGTYKKIVLSTFMNIFFSFLVLIAFTFLHHDSFKIDYWFEFLIINAIGIILVSLSVEMIQSNYEWRMKVIYADKLDVVGHLAAAVNHEINNPLTTIRGLIQLVKEDPGLTVEKEQTFLQLALEEVDKVNHIIKDYLTYARPYPTTNEVFQLDEVLHNSINIVRPLAEMEDALIVMGDTPACCLMGDPKQLVQALVNLLKNSINAVKKGGNIELKVKVKNKECYIYIIDNGIGMDKALQKRLGEPYFTTTSRGTGLGLMVVYRIVDSMKGEIKIDSRQGVGTKVLLKLPIL</sequence>
<dbReference type="GO" id="GO:0005886">
    <property type="term" value="C:plasma membrane"/>
    <property type="evidence" value="ECO:0007669"/>
    <property type="project" value="UniProtKB-SubCell"/>
</dbReference>
<dbReference type="GO" id="GO:0005524">
    <property type="term" value="F:ATP binding"/>
    <property type="evidence" value="ECO:0007669"/>
    <property type="project" value="UniProtKB-KW"/>
</dbReference>
<comment type="catalytic activity">
    <reaction evidence="1">
        <text>ATP + protein L-histidine = ADP + protein N-phospho-L-histidine.</text>
        <dbReference type="EC" id="2.7.13.3"/>
    </reaction>
</comment>
<name>A0A0Q3TB77_9BACI</name>
<dbReference type="InterPro" id="IPR036890">
    <property type="entry name" value="HATPase_C_sf"/>
</dbReference>
<dbReference type="SMART" id="SM00388">
    <property type="entry name" value="HisKA"/>
    <property type="match status" value="1"/>
</dbReference>
<dbReference type="InterPro" id="IPR004358">
    <property type="entry name" value="Sig_transdc_His_kin-like_C"/>
</dbReference>
<evidence type="ECO:0000256" key="3">
    <source>
        <dbReference type="ARBA" id="ARBA00012438"/>
    </source>
</evidence>
<feature type="transmembrane region" description="Helical" evidence="14">
    <location>
        <begin position="69"/>
        <end position="96"/>
    </location>
</feature>
<evidence type="ECO:0000256" key="11">
    <source>
        <dbReference type="ARBA" id="ARBA00022989"/>
    </source>
</evidence>
<reference evidence="16 17" key="1">
    <citation type="submission" date="2015-09" db="EMBL/GenBank/DDBJ databases">
        <title>Genome sequencing project for genomic taxonomy and phylogenomics of Bacillus-like bacteria.</title>
        <authorList>
            <person name="Liu B."/>
            <person name="Wang J."/>
            <person name="Zhu Y."/>
            <person name="Liu G."/>
            <person name="Chen Q."/>
            <person name="Chen Z."/>
            <person name="Lan J."/>
            <person name="Che J."/>
            <person name="Ge C."/>
            <person name="Shi H."/>
            <person name="Pan Z."/>
            <person name="Liu X."/>
        </authorList>
    </citation>
    <scope>NUCLEOTIDE SEQUENCE [LARGE SCALE GENOMIC DNA]</scope>
    <source>
        <strain evidence="16 17">LMG 18435</strain>
    </source>
</reference>
<feature type="transmembrane region" description="Helical" evidence="14">
    <location>
        <begin position="102"/>
        <end position="124"/>
    </location>
</feature>
<organism evidence="16 17">
    <name type="scientific">Heyndrickxia shackletonii</name>
    <dbReference type="NCBI Taxonomy" id="157838"/>
    <lineage>
        <taxon>Bacteria</taxon>
        <taxon>Bacillati</taxon>
        <taxon>Bacillota</taxon>
        <taxon>Bacilli</taxon>
        <taxon>Bacillales</taxon>
        <taxon>Bacillaceae</taxon>
        <taxon>Heyndrickxia</taxon>
    </lineage>
</organism>
<evidence type="ECO:0000256" key="6">
    <source>
        <dbReference type="ARBA" id="ARBA00022679"/>
    </source>
</evidence>
<evidence type="ECO:0000259" key="15">
    <source>
        <dbReference type="PROSITE" id="PS50109"/>
    </source>
</evidence>
<gene>
    <name evidence="16" type="ORF">AN964_20840</name>
</gene>
<dbReference type="Pfam" id="PF07694">
    <property type="entry name" value="5TM-5TMR_LYT"/>
    <property type="match status" value="1"/>
</dbReference>
<dbReference type="PRINTS" id="PR00344">
    <property type="entry name" value="BCTRLSENSOR"/>
</dbReference>
<dbReference type="OrthoDB" id="9815750at2"/>
<keyword evidence="10" id="KW-0067">ATP-binding</keyword>
<evidence type="ECO:0000256" key="1">
    <source>
        <dbReference type="ARBA" id="ARBA00000085"/>
    </source>
</evidence>
<keyword evidence="6" id="KW-0808">Transferase</keyword>
<dbReference type="InterPro" id="IPR003594">
    <property type="entry name" value="HATPase_dom"/>
</dbReference>
<keyword evidence="9" id="KW-0418">Kinase</keyword>
<feature type="transmembrane region" description="Helical" evidence="14">
    <location>
        <begin position="7"/>
        <end position="26"/>
    </location>
</feature>
<dbReference type="Gene3D" id="1.10.287.130">
    <property type="match status" value="1"/>
</dbReference>
<dbReference type="InterPro" id="IPR005467">
    <property type="entry name" value="His_kinase_dom"/>
</dbReference>
<dbReference type="InterPro" id="IPR011620">
    <property type="entry name" value="Sig_transdc_His_kinase_LytS_TM"/>
</dbReference>
<dbReference type="Gene3D" id="3.30.565.10">
    <property type="entry name" value="Histidine kinase-like ATPase, C-terminal domain"/>
    <property type="match status" value="1"/>
</dbReference>
<dbReference type="PANTHER" id="PTHR43065:SF46">
    <property type="entry name" value="C4-DICARBOXYLATE TRANSPORT SENSOR PROTEIN DCTB"/>
    <property type="match status" value="1"/>
</dbReference>
<dbReference type="SMART" id="SM00387">
    <property type="entry name" value="HATPase_c"/>
    <property type="match status" value="1"/>
</dbReference>
<feature type="transmembrane region" description="Helical" evidence="14">
    <location>
        <begin position="136"/>
        <end position="154"/>
    </location>
</feature>
<keyword evidence="13 14" id="KW-0472">Membrane</keyword>
<proteinExistence type="predicted"/>
<dbReference type="Proteomes" id="UP000051888">
    <property type="component" value="Unassembled WGS sequence"/>
</dbReference>
<evidence type="ECO:0000256" key="14">
    <source>
        <dbReference type="SAM" id="Phobius"/>
    </source>
</evidence>
<keyword evidence="8" id="KW-0547">Nucleotide-binding</keyword>
<protein>
    <recommendedName>
        <fullName evidence="3">histidine kinase</fullName>
        <ecNumber evidence="3">2.7.13.3</ecNumber>
    </recommendedName>
</protein>
<keyword evidence="12" id="KW-0902">Two-component regulatory system</keyword>
<evidence type="ECO:0000256" key="8">
    <source>
        <dbReference type="ARBA" id="ARBA00022741"/>
    </source>
</evidence>
<evidence type="ECO:0000313" key="17">
    <source>
        <dbReference type="Proteomes" id="UP000051888"/>
    </source>
</evidence>
<evidence type="ECO:0000256" key="13">
    <source>
        <dbReference type="ARBA" id="ARBA00023136"/>
    </source>
</evidence>
<evidence type="ECO:0000256" key="2">
    <source>
        <dbReference type="ARBA" id="ARBA00004651"/>
    </source>
</evidence>
<dbReference type="PANTHER" id="PTHR43065">
    <property type="entry name" value="SENSOR HISTIDINE KINASE"/>
    <property type="match status" value="1"/>
</dbReference>
<feature type="domain" description="Histidine kinase" evidence="15">
    <location>
        <begin position="209"/>
        <end position="415"/>
    </location>
</feature>
<dbReference type="PROSITE" id="PS50109">
    <property type="entry name" value="HIS_KIN"/>
    <property type="match status" value="1"/>
</dbReference>